<name>A0A6J4L781_9ACTN</name>
<dbReference type="Pfam" id="PF02518">
    <property type="entry name" value="HATPase_c"/>
    <property type="match status" value="1"/>
</dbReference>
<dbReference type="GO" id="GO:0004673">
    <property type="term" value="F:protein histidine kinase activity"/>
    <property type="evidence" value="ECO:0007669"/>
    <property type="project" value="UniProtKB-EC"/>
</dbReference>
<dbReference type="Gene3D" id="2.60.120.10">
    <property type="entry name" value="Jelly Rolls"/>
    <property type="match status" value="1"/>
</dbReference>
<dbReference type="InterPro" id="IPR036890">
    <property type="entry name" value="HATPase_C_sf"/>
</dbReference>
<evidence type="ECO:0000256" key="4">
    <source>
        <dbReference type="ARBA" id="ARBA00023012"/>
    </source>
</evidence>
<dbReference type="InterPro" id="IPR004358">
    <property type="entry name" value="Sig_transdc_His_kin-like_C"/>
</dbReference>
<dbReference type="PRINTS" id="PR00344">
    <property type="entry name" value="BCTRLSENSOR"/>
</dbReference>
<dbReference type="InterPro" id="IPR000595">
    <property type="entry name" value="cNMP-bd_dom"/>
</dbReference>
<dbReference type="GO" id="GO:0000160">
    <property type="term" value="P:phosphorelay signal transduction system"/>
    <property type="evidence" value="ECO:0007669"/>
    <property type="project" value="UniProtKB-KW"/>
</dbReference>
<dbReference type="EC" id="2.7.13.3" evidence="2"/>
<dbReference type="PROSITE" id="PS50109">
    <property type="entry name" value="HIS_KIN"/>
    <property type="match status" value="1"/>
</dbReference>
<dbReference type="AlphaFoldDB" id="A0A6J4L781"/>
<evidence type="ECO:0000259" key="5">
    <source>
        <dbReference type="PROSITE" id="PS50042"/>
    </source>
</evidence>
<dbReference type="Gene3D" id="3.30.565.10">
    <property type="entry name" value="Histidine kinase-like ATPase, C-terminal domain"/>
    <property type="match status" value="1"/>
</dbReference>
<dbReference type="CDD" id="cd00038">
    <property type="entry name" value="CAP_ED"/>
    <property type="match status" value="1"/>
</dbReference>
<dbReference type="SMART" id="SM00387">
    <property type="entry name" value="HATPase_c"/>
    <property type="match status" value="1"/>
</dbReference>
<proteinExistence type="predicted"/>
<accession>A0A6J4L781</accession>
<sequence length="484" mass="52327">MTDAQPQDPARLAPDELRTLFLFEALAPEQLQWLAERGYRESRSAGTALFTEGDEASCFFVLLSGTITLQRNVEGTQVEITRTSQRGVYSGATQAFVPSTEAPRYLNSVTAVTDAEFWVIDAAVFGPQIRVWFPMAMHMLEGVTIGYRSSQAIIGQRERLLSLGRLSAGLTHELNNPAAAAVRATAALRERVSKMRGKLAHLATSDIDPKALVALTELQEAAVERMVKAEELSPLEVGDAEDALTDWLDDHGVPNAWDLAPTLVAAGVATDWLDEIAGTMPPGQLADGIHWVTYALDTEQLMGEIEDSTHRISALVGAAKQYSQLDRAGYADIDVRDGLISTMVMLGHKIKESGTIAVVKELAPDLPTIPAHPAELNQVWTNLIDNALHAMPDGGTLTVRTALDGDHLLVEVGDTGVGIPEDLQQRIFEPFFTTKPVGEGTGLGLDISYRVVTQRHGGDLRVVSRPGDTRFQVRLPLTAPAATG</sequence>
<evidence type="ECO:0000256" key="2">
    <source>
        <dbReference type="ARBA" id="ARBA00012438"/>
    </source>
</evidence>
<dbReference type="InterPro" id="IPR003594">
    <property type="entry name" value="HATPase_dom"/>
</dbReference>
<gene>
    <name evidence="7" type="ORF">AVDCRST_MAG48-2812</name>
</gene>
<dbReference type="SMART" id="SM00100">
    <property type="entry name" value="cNMP"/>
    <property type="match status" value="1"/>
</dbReference>
<dbReference type="PANTHER" id="PTHR43065:SF48">
    <property type="entry name" value="HISTIDINE KINASE"/>
    <property type="match status" value="1"/>
</dbReference>
<dbReference type="InterPro" id="IPR018490">
    <property type="entry name" value="cNMP-bd_dom_sf"/>
</dbReference>
<keyword evidence="3 7" id="KW-0418">Kinase</keyword>
<dbReference type="PROSITE" id="PS50042">
    <property type="entry name" value="CNMP_BINDING_3"/>
    <property type="match status" value="1"/>
</dbReference>
<organism evidence="7">
    <name type="scientific">uncultured Friedmanniella sp</name>
    <dbReference type="NCBI Taxonomy" id="335381"/>
    <lineage>
        <taxon>Bacteria</taxon>
        <taxon>Bacillati</taxon>
        <taxon>Actinomycetota</taxon>
        <taxon>Actinomycetes</taxon>
        <taxon>Propionibacteriales</taxon>
        <taxon>Nocardioidaceae</taxon>
        <taxon>Friedmanniella</taxon>
        <taxon>environmental samples</taxon>
    </lineage>
</organism>
<feature type="domain" description="Cyclic nucleotide-binding" evidence="5">
    <location>
        <begin position="22"/>
        <end position="125"/>
    </location>
</feature>
<dbReference type="SUPFAM" id="SSF51206">
    <property type="entry name" value="cAMP-binding domain-like"/>
    <property type="match status" value="1"/>
</dbReference>
<comment type="catalytic activity">
    <reaction evidence="1">
        <text>ATP + protein L-histidine = ADP + protein N-phospho-L-histidine.</text>
        <dbReference type="EC" id="2.7.13.3"/>
    </reaction>
</comment>
<protein>
    <recommendedName>
        <fullName evidence="2">histidine kinase</fullName>
        <ecNumber evidence="2">2.7.13.3</ecNumber>
    </recommendedName>
</protein>
<evidence type="ECO:0000256" key="1">
    <source>
        <dbReference type="ARBA" id="ARBA00000085"/>
    </source>
</evidence>
<keyword evidence="4" id="KW-0902">Two-component regulatory system</keyword>
<evidence type="ECO:0000313" key="7">
    <source>
        <dbReference type="EMBL" id="CAA9324127.1"/>
    </source>
</evidence>
<dbReference type="PANTHER" id="PTHR43065">
    <property type="entry name" value="SENSOR HISTIDINE KINASE"/>
    <property type="match status" value="1"/>
</dbReference>
<dbReference type="Pfam" id="PF00027">
    <property type="entry name" value="cNMP_binding"/>
    <property type="match status" value="1"/>
</dbReference>
<keyword evidence="3 7" id="KW-0808">Transferase</keyword>
<evidence type="ECO:0000259" key="6">
    <source>
        <dbReference type="PROSITE" id="PS50109"/>
    </source>
</evidence>
<dbReference type="InterPro" id="IPR014710">
    <property type="entry name" value="RmlC-like_jellyroll"/>
</dbReference>
<dbReference type="InterPro" id="IPR005467">
    <property type="entry name" value="His_kinase_dom"/>
</dbReference>
<reference evidence="7" key="1">
    <citation type="submission" date="2020-02" db="EMBL/GenBank/DDBJ databases">
        <authorList>
            <person name="Meier V. D."/>
        </authorList>
    </citation>
    <scope>NUCLEOTIDE SEQUENCE</scope>
    <source>
        <strain evidence="7">AVDCRST_MAG48</strain>
    </source>
</reference>
<dbReference type="Gene3D" id="1.10.287.130">
    <property type="match status" value="1"/>
</dbReference>
<feature type="domain" description="Histidine kinase" evidence="6">
    <location>
        <begin position="305"/>
        <end position="479"/>
    </location>
</feature>
<evidence type="ECO:0000256" key="3">
    <source>
        <dbReference type="ARBA" id="ARBA00022777"/>
    </source>
</evidence>
<dbReference type="EMBL" id="CADCTS010000402">
    <property type="protein sequence ID" value="CAA9324127.1"/>
    <property type="molecule type" value="Genomic_DNA"/>
</dbReference>
<dbReference type="SUPFAM" id="SSF55874">
    <property type="entry name" value="ATPase domain of HSP90 chaperone/DNA topoisomerase II/histidine kinase"/>
    <property type="match status" value="1"/>
</dbReference>